<evidence type="ECO:0000256" key="1">
    <source>
        <dbReference type="SAM" id="Phobius"/>
    </source>
</evidence>
<reference evidence="2" key="1">
    <citation type="submission" date="2018-06" db="EMBL/GenBank/DDBJ databases">
        <authorList>
            <person name="Zhirakovskaya E."/>
        </authorList>
    </citation>
    <scope>NUCLEOTIDE SEQUENCE</scope>
</reference>
<name>A0A3B0SD83_9ZZZZ</name>
<dbReference type="EMBL" id="UOEC01000156">
    <property type="protein sequence ID" value="VAV98846.1"/>
    <property type="molecule type" value="Genomic_DNA"/>
</dbReference>
<proteinExistence type="inferred from homology"/>
<organism evidence="2">
    <name type="scientific">hydrothermal vent metagenome</name>
    <dbReference type="NCBI Taxonomy" id="652676"/>
    <lineage>
        <taxon>unclassified sequences</taxon>
        <taxon>metagenomes</taxon>
        <taxon>ecological metagenomes</taxon>
    </lineage>
</organism>
<keyword evidence="1" id="KW-0812">Transmembrane</keyword>
<feature type="transmembrane region" description="Helical" evidence="1">
    <location>
        <begin position="172"/>
        <end position="197"/>
    </location>
</feature>
<accession>A0A3B0SD83</accession>
<protein>
    <submittedName>
        <fullName evidence="2">PreQ0 transporter YhhQ</fullName>
    </submittedName>
</protein>
<sequence>MQNKTMIVLMAGMIAIVVASNYLVQFPVQITIGGYNLADVLTWGAFTYPAAFLITDLTNRAFGPSKARLVVIIGFAVAVVLSAILAPVRIAIASGAAFLVAQLLDVFVFNKLRQGVWWRAPIISSTLGSVLDTTLFFSLAFAASFAVLGPSVPFLIESAPLLGLFATEAPRWVSLAAGDFVVKMLVAVAMLVPYSLLRNKISAQPA</sequence>
<feature type="transmembrane region" description="Helical" evidence="1">
    <location>
        <begin position="40"/>
        <end position="57"/>
    </location>
</feature>
<keyword evidence="1" id="KW-1133">Transmembrane helix</keyword>
<keyword evidence="1" id="KW-0472">Membrane</keyword>
<dbReference type="AlphaFoldDB" id="A0A3B0SD83"/>
<dbReference type="HAMAP" id="MF_02088">
    <property type="entry name" value="Q_prec_transport"/>
    <property type="match status" value="1"/>
</dbReference>
<dbReference type="Pfam" id="PF02592">
    <property type="entry name" value="Vut_1"/>
    <property type="match status" value="2"/>
</dbReference>
<dbReference type="InterPro" id="IPR003744">
    <property type="entry name" value="YhhQ"/>
</dbReference>
<dbReference type="PANTHER" id="PTHR34300">
    <property type="entry name" value="QUEUOSINE PRECURSOR TRANSPORTER-RELATED"/>
    <property type="match status" value="1"/>
</dbReference>
<evidence type="ECO:0000313" key="2">
    <source>
        <dbReference type="EMBL" id="VAV98846.1"/>
    </source>
</evidence>
<gene>
    <name evidence="2" type="ORF">MNBD_ALPHA08-1334</name>
</gene>
<feature type="transmembrane region" description="Helical" evidence="1">
    <location>
        <begin position="69"/>
        <end position="86"/>
    </location>
</feature>
<dbReference type="PANTHER" id="PTHR34300:SF1">
    <property type="entry name" value="QUEUOSINE PRECURSOR TRANSPORTER"/>
    <property type="match status" value="1"/>
</dbReference>
<feature type="transmembrane region" description="Helical" evidence="1">
    <location>
        <begin position="92"/>
        <end position="109"/>
    </location>
</feature>
<feature type="transmembrane region" description="Helical" evidence="1">
    <location>
        <begin position="7"/>
        <end position="28"/>
    </location>
</feature>
<feature type="transmembrane region" description="Helical" evidence="1">
    <location>
        <begin position="130"/>
        <end position="152"/>
    </location>
</feature>